<accession>A0A061QWY8</accession>
<proteinExistence type="predicted"/>
<organism evidence="1">
    <name type="scientific">Tetraselmis sp. GSL018</name>
    <dbReference type="NCBI Taxonomy" id="582737"/>
    <lineage>
        <taxon>Eukaryota</taxon>
        <taxon>Viridiplantae</taxon>
        <taxon>Chlorophyta</taxon>
        <taxon>core chlorophytes</taxon>
        <taxon>Chlorodendrophyceae</taxon>
        <taxon>Chlorodendrales</taxon>
        <taxon>Chlorodendraceae</taxon>
        <taxon>Tetraselmis</taxon>
    </lineage>
</organism>
<protein>
    <submittedName>
        <fullName evidence="1">Uncharacterized protein</fullName>
    </submittedName>
</protein>
<dbReference type="EMBL" id="GBEZ01023953">
    <property type="protein sequence ID" value="JAC62980.1"/>
    <property type="molecule type" value="Transcribed_RNA"/>
</dbReference>
<name>A0A061QWY8_9CHLO</name>
<feature type="non-terminal residue" evidence="1">
    <location>
        <position position="100"/>
    </location>
</feature>
<evidence type="ECO:0000313" key="1">
    <source>
        <dbReference type="EMBL" id="JAC62980.1"/>
    </source>
</evidence>
<sequence length="100" mass="11421">MEQKPVLQEVLEALESENEQSFLHILRRHVDRGDPFDFQEVIQAMGTKSFHRFCTGLEKRARAIFCQNGSSDSNCSQWPEAMVNSLRTIAEILVGMIEHG</sequence>
<reference evidence="1" key="1">
    <citation type="submission" date="2014-05" db="EMBL/GenBank/DDBJ databases">
        <title>The transcriptome of the halophilic microalga Tetraselmis sp. GSL018 isolated from the Great Salt Lake, Utah.</title>
        <authorList>
            <person name="Jinkerson R.E."/>
            <person name="D'Adamo S."/>
            <person name="Posewitz M.C."/>
        </authorList>
    </citation>
    <scope>NUCLEOTIDE SEQUENCE</scope>
    <source>
        <strain evidence="1">GSL018</strain>
    </source>
</reference>
<dbReference type="AlphaFoldDB" id="A0A061QWY8"/>
<gene>
    <name evidence="1" type="ORF">TSPGSL018_21790</name>
</gene>